<accession>A0A0F3PWK2</accession>
<reference evidence="2 3" key="1">
    <citation type="submission" date="2015-01" db="EMBL/GenBank/DDBJ databases">
        <title>Genome Sequencing of Rickettsiales.</title>
        <authorList>
            <person name="Daugherty S.C."/>
            <person name="Su Q."/>
            <person name="Abolude K."/>
            <person name="Beier-Sexton M."/>
            <person name="Carlyon J.A."/>
            <person name="Carter R."/>
            <person name="Day N.P."/>
            <person name="Dumler S.J."/>
            <person name="Dyachenko V."/>
            <person name="Godinez A."/>
            <person name="Kurtti T.J."/>
            <person name="Lichay M."/>
            <person name="Mullins K.E."/>
            <person name="Ott S."/>
            <person name="Pappas-Brown V."/>
            <person name="Paris D.H."/>
            <person name="Patel P."/>
            <person name="Richards A.L."/>
            <person name="Sadzewicz L."/>
            <person name="Sears K."/>
            <person name="Seidman D."/>
            <person name="Sengamalay N."/>
            <person name="Stenos J."/>
            <person name="Tallon L.J."/>
            <person name="Vincent G."/>
            <person name="Fraser C.M."/>
            <person name="Munderloh U."/>
            <person name="Dunning-Hotopp J.C."/>
        </authorList>
    </citation>
    <scope>NUCLEOTIDE SEQUENCE [LARGE SCALE GENOMIC DNA]</scope>
    <source>
        <strain evidence="2 3">ApWI1</strain>
    </source>
</reference>
<dbReference type="EMBL" id="LAOF01000001">
    <property type="protein sequence ID" value="KJV84750.1"/>
    <property type="molecule type" value="Genomic_DNA"/>
</dbReference>
<proteinExistence type="predicted"/>
<protein>
    <submittedName>
        <fullName evidence="2">Uncharacterized protein</fullName>
    </submittedName>
</protein>
<keyword evidence="1" id="KW-0472">Membrane</keyword>
<gene>
    <name evidence="2" type="ORF">APHWI1_0447</name>
</gene>
<keyword evidence="1" id="KW-0812">Transmembrane</keyword>
<sequence length="42" mass="4701">MISTYIAGKDSIIAIQGCILFFFSALQDIIITHTCRNSSIYM</sequence>
<comment type="caution">
    <text evidence="2">The sequence shown here is derived from an EMBL/GenBank/DDBJ whole genome shotgun (WGS) entry which is preliminary data.</text>
</comment>
<evidence type="ECO:0000256" key="1">
    <source>
        <dbReference type="SAM" id="Phobius"/>
    </source>
</evidence>
<feature type="transmembrane region" description="Helical" evidence="1">
    <location>
        <begin position="12"/>
        <end position="32"/>
    </location>
</feature>
<organism evidence="2 3">
    <name type="scientific">Anaplasma phagocytophilum str. ApWI1</name>
    <dbReference type="NCBI Taxonomy" id="1359155"/>
    <lineage>
        <taxon>Bacteria</taxon>
        <taxon>Pseudomonadati</taxon>
        <taxon>Pseudomonadota</taxon>
        <taxon>Alphaproteobacteria</taxon>
        <taxon>Rickettsiales</taxon>
        <taxon>Anaplasmataceae</taxon>
        <taxon>Anaplasma</taxon>
        <taxon>phagocytophilum group</taxon>
    </lineage>
</organism>
<dbReference type="Proteomes" id="UP000033622">
    <property type="component" value="Unassembled WGS sequence"/>
</dbReference>
<keyword evidence="1" id="KW-1133">Transmembrane helix</keyword>
<evidence type="ECO:0000313" key="2">
    <source>
        <dbReference type="EMBL" id="KJV84750.1"/>
    </source>
</evidence>
<name>A0A0F3PWK2_ANAPH</name>
<evidence type="ECO:0000313" key="3">
    <source>
        <dbReference type="Proteomes" id="UP000033622"/>
    </source>
</evidence>
<dbReference type="AlphaFoldDB" id="A0A0F3PWK2"/>